<evidence type="ECO:0000313" key="3">
    <source>
        <dbReference type="Proteomes" id="UP001432027"/>
    </source>
</evidence>
<keyword evidence="1" id="KW-0732">Signal</keyword>
<accession>A0AAV5UJJ1</accession>
<dbReference type="AlphaFoldDB" id="A0AAV5UJJ1"/>
<gene>
    <name evidence="2" type="ORF">PENTCL1PPCAC_28273</name>
</gene>
<feature type="chain" id="PRO_5043495782" evidence="1">
    <location>
        <begin position="23"/>
        <end position="114"/>
    </location>
</feature>
<feature type="signal peptide" evidence="1">
    <location>
        <begin position="1"/>
        <end position="22"/>
    </location>
</feature>
<keyword evidence="3" id="KW-1185">Reference proteome</keyword>
<evidence type="ECO:0000256" key="1">
    <source>
        <dbReference type="SAM" id="SignalP"/>
    </source>
</evidence>
<protein>
    <submittedName>
        <fullName evidence="2">Uncharacterized protein</fullName>
    </submittedName>
</protein>
<evidence type="ECO:0000313" key="2">
    <source>
        <dbReference type="EMBL" id="GMT06099.1"/>
    </source>
</evidence>
<dbReference type="EMBL" id="BTSX01000006">
    <property type="protein sequence ID" value="GMT06099.1"/>
    <property type="molecule type" value="Genomic_DNA"/>
</dbReference>
<sequence>MNALATILVLLGLALCVSFNNGFNNGGFGRGPTVTKTIITESRPGFGNNGFNNGFGNNGFNRGPAFHHHHHPGGFNNGFGGNGFNNGGTITRTVTTFDEPNHQLSVGGRVENRT</sequence>
<dbReference type="Proteomes" id="UP001432027">
    <property type="component" value="Unassembled WGS sequence"/>
</dbReference>
<comment type="caution">
    <text evidence="2">The sequence shown here is derived from an EMBL/GenBank/DDBJ whole genome shotgun (WGS) entry which is preliminary data.</text>
</comment>
<proteinExistence type="predicted"/>
<reference evidence="2" key="1">
    <citation type="submission" date="2023-10" db="EMBL/GenBank/DDBJ databases">
        <title>Genome assembly of Pristionchus species.</title>
        <authorList>
            <person name="Yoshida K."/>
            <person name="Sommer R.J."/>
        </authorList>
    </citation>
    <scope>NUCLEOTIDE SEQUENCE</scope>
    <source>
        <strain evidence="2">RS0144</strain>
    </source>
</reference>
<name>A0AAV5UJJ1_9BILA</name>
<organism evidence="2 3">
    <name type="scientific">Pristionchus entomophagus</name>
    <dbReference type="NCBI Taxonomy" id="358040"/>
    <lineage>
        <taxon>Eukaryota</taxon>
        <taxon>Metazoa</taxon>
        <taxon>Ecdysozoa</taxon>
        <taxon>Nematoda</taxon>
        <taxon>Chromadorea</taxon>
        <taxon>Rhabditida</taxon>
        <taxon>Rhabditina</taxon>
        <taxon>Diplogasteromorpha</taxon>
        <taxon>Diplogasteroidea</taxon>
        <taxon>Neodiplogasteridae</taxon>
        <taxon>Pristionchus</taxon>
    </lineage>
</organism>